<feature type="domain" description="DUF7707" evidence="3">
    <location>
        <begin position="29"/>
        <end position="130"/>
    </location>
</feature>
<evidence type="ECO:0000256" key="2">
    <source>
        <dbReference type="SAM" id="SignalP"/>
    </source>
</evidence>
<keyword evidence="5" id="KW-1185">Reference proteome</keyword>
<dbReference type="PANTHER" id="PTHR38118:SF3">
    <property type="entry name" value="ANCHORED CELL WALL PROTEIN 11"/>
    <property type="match status" value="1"/>
</dbReference>
<name>A0A8E5HMJ0_USTVR</name>
<accession>A0A8E5HMJ0</accession>
<feature type="region of interest" description="Disordered" evidence="1">
    <location>
        <begin position="133"/>
        <end position="175"/>
    </location>
</feature>
<evidence type="ECO:0000313" key="4">
    <source>
        <dbReference type="EMBL" id="QUC18176.1"/>
    </source>
</evidence>
<dbReference type="RefSeq" id="XP_042995849.1">
    <property type="nucleotide sequence ID" value="XM_043139915.1"/>
</dbReference>
<reference evidence="4" key="1">
    <citation type="submission" date="2020-03" db="EMBL/GenBank/DDBJ databases">
        <title>A mixture of massive structural variations and highly conserved coding sequences in Ustilaginoidea virens genome.</title>
        <authorList>
            <person name="Zhang K."/>
            <person name="Zhao Z."/>
            <person name="Zhang Z."/>
            <person name="Li Y."/>
            <person name="Hsiang T."/>
            <person name="Sun W."/>
        </authorList>
    </citation>
    <scope>NUCLEOTIDE SEQUENCE</scope>
    <source>
        <strain evidence="4">UV-8b</strain>
    </source>
</reference>
<organism evidence="4 5">
    <name type="scientific">Ustilaginoidea virens</name>
    <name type="common">Rice false smut fungus</name>
    <name type="synonym">Villosiclava virens</name>
    <dbReference type="NCBI Taxonomy" id="1159556"/>
    <lineage>
        <taxon>Eukaryota</taxon>
        <taxon>Fungi</taxon>
        <taxon>Dikarya</taxon>
        <taxon>Ascomycota</taxon>
        <taxon>Pezizomycotina</taxon>
        <taxon>Sordariomycetes</taxon>
        <taxon>Hypocreomycetidae</taxon>
        <taxon>Hypocreales</taxon>
        <taxon>Clavicipitaceae</taxon>
        <taxon>Ustilaginoidea</taxon>
    </lineage>
</organism>
<sequence length="198" mass="20573">MRVAVAFVALAVASAQAQASYNYTSELDMTIDPNTVSQTQRATWCQGQTNTCNLLCNANSESNSCSETDLKWKCTCASNSSTPGIQYYKQTMPFYICQTLFSQCIQKNAGDQRGQDTCTKNIQALCATYDPPKAPVQDSGSNSPSPTNGGSSTAAPTASSTGDSKVTSTSSHGLAGPTLAPVGNGALVAAVGLVAYLL</sequence>
<evidence type="ECO:0000259" key="3">
    <source>
        <dbReference type="Pfam" id="PF24808"/>
    </source>
</evidence>
<feature type="compositionally biased region" description="Low complexity" evidence="1">
    <location>
        <begin position="139"/>
        <end position="164"/>
    </location>
</feature>
<dbReference type="PANTHER" id="PTHR38118">
    <property type="entry name" value="ANCHORED CELL WALL PROTEIN 11-RELATED"/>
    <property type="match status" value="1"/>
</dbReference>
<feature type="signal peptide" evidence="2">
    <location>
        <begin position="1"/>
        <end position="19"/>
    </location>
</feature>
<dbReference type="Pfam" id="PF24808">
    <property type="entry name" value="DUF7707"/>
    <property type="match status" value="1"/>
</dbReference>
<protein>
    <recommendedName>
        <fullName evidence="3">DUF7707 domain-containing protein</fullName>
    </recommendedName>
</protein>
<dbReference type="AlphaFoldDB" id="A0A8E5HMJ0"/>
<proteinExistence type="predicted"/>
<dbReference type="EMBL" id="CP072754">
    <property type="protein sequence ID" value="QUC18176.1"/>
    <property type="molecule type" value="Genomic_DNA"/>
</dbReference>
<gene>
    <name evidence="4" type="ORF">UV8b_02417</name>
</gene>
<feature type="chain" id="PRO_5034920163" description="DUF7707 domain-containing protein" evidence="2">
    <location>
        <begin position="20"/>
        <end position="198"/>
    </location>
</feature>
<dbReference type="InterPro" id="IPR056124">
    <property type="entry name" value="DUF7707"/>
</dbReference>
<keyword evidence="2" id="KW-0732">Signal</keyword>
<evidence type="ECO:0000256" key="1">
    <source>
        <dbReference type="SAM" id="MobiDB-lite"/>
    </source>
</evidence>
<dbReference type="KEGG" id="uvi:66063195"/>
<dbReference type="OrthoDB" id="2121879at2759"/>
<dbReference type="Proteomes" id="UP000027002">
    <property type="component" value="Chromosome 2"/>
</dbReference>
<dbReference type="GeneID" id="66063195"/>
<evidence type="ECO:0000313" key="5">
    <source>
        <dbReference type="Proteomes" id="UP000027002"/>
    </source>
</evidence>